<comment type="similarity">
    <text evidence="3">Belongs to the metallo-beta-lactamase superfamily. RNA-metabolizing metallo-beta-lactamase-like family. INTS9 subfamily.</text>
</comment>
<dbReference type="GO" id="GO:0034472">
    <property type="term" value="P:snRNA 3'-end processing"/>
    <property type="evidence" value="ECO:0007669"/>
    <property type="project" value="TreeGrafter"/>
</dbReference>
<name>A0A1X2IML5_9FUNG</name>
<accession>A0A1X2IML5</accession>
<evidence type="ECO:0000256" key="1">
    <source>
        <dbReference type="ARBA" id="ARBA00004123"/>
    </source>
</evidence>
<dbReference type="PANTHER" id="PTHR46094">
    <property type="entry name" value="INTEGRATOR COMPLEX SUBUNIT 9"/>
    <property type="match status" value="1"/>
</dbReference>
<organism evidence="7 8">
    <name type="scientific">Absidia repens</name>
    <dbReference type="NCBI Taxonomy" id="90262"/>
    <lineage>
        <taxon>Eukaryota</taxon>
        <taxon>Fungi</taxon>
        <taxon>Fungi incertae sedis</taxon>
        <taxon>Mucoromycota</taxon>
        <taxon>Mucoromycotina</taxon>
        <taxon>Mucoromycetes</taxon>
        <taxon>Mucorales</taxon>
        <taxon>Cunninghamellaceae</taxon>
        <taxon>Absidia</taxon>
    </lineage>
</organism>
<gene>
    <name evidence="7" type="ORF">BCR42DRAFT_436335</name>
</gene>
<dbReference type="InterPro" id="IPR036866">
    <property type="entry name" value="RibonucZ/Hydroxyglut_hydro"/>
</dbReference>
<evidence type="ECO:0000313" key="7">
    <source>
        <dbReference type="EMBL" id="ORZ19011.1"/>
    </source>
</evidence>
<dbReference type="InterPro" id="IPR001279">
    <property type="entry name" value="Metallo-B-lactamas"/>
</dbReference>
<protein>
    <submittedName>
        <fullName evidence="7">Beta-lactamase-like protein</fullName>
    </submittedName>
</protein>
<evidence type="ECO:0000259" key="6">
    <source>
        <dbReference type="SMART" id="SM01027"/>
    </source>
</evidence>
<dbReference type="SUPFAM" id="SSF56281">
    <property type="entry name" value="Metallo-hydrolase/oxidoreductase"/>
    <property type="match status" value="1"/>
</dbReference>
<dbReference type="AlphaFoldDB" id="A0A1X2IML5"/>
<reference evidence="7 8" key="1">
    <citation type="submission" date="2016-07" db="EMBL/GenBank/DDBJ databases">
        <title>Pervasive Adenine N6-methylation of Active Genes in Fungi.</title>
        <authorList>
            <consortium name="DOE Joint Genome Institute"/>
            <person name="Mondo S.J."/>
            <person name="Dannebaum R.O."/>
            <person name="Kuo R.C."/>
            <person name="Labutti K."/>
            <person name="Haridas S."/>
            <person name="Kuo A."/>
            <person name="Salamov A."/>
            <person name="Ahrendt S.R."/>
            <person name="Lipzen A."/>
            <person name="Sullivan W."/>
            <person name="Andreopoulos W.B."/>
            <person name="Clum A."/>
            <person name="Lindquist E."/>
            <person name="Daum C."/>
            <person name="Ramamoorthy G.K."/>
            <person name="Gryganskyi A."/>
            <person name="Culley D."/>
            <person name="Magnuson J.K."/>
            <person name="James T.Y."/>
            <person name="O'Malley M.A."/>
            <person name="Stajich J.E."/>
            <person name="Spatafora J.W."/>
            <person name="Visel A."/>
            <person name="Grigoriev I.V."/>
        </authorList>
    </citation>
    <scope>NUCLEOTIDE SEQUENCE [LARGE SCALE GENOMIC DNA]</scope>
    <source>
        <strain evidence="7 8">NRRL 1336</strain>
    </source>
</reference>
<comment type="caution">
    <text evidence="7">The sequence shown here is derived from an EMBL/GenBank/DDBJ whole genome shotgun (WGS) entry which is preliminary data.</text>
</comment>
<proteinExistence type="inferred from homology"/>
<dbReference type="Pfam" id="PF16661">
    <property type="entry name" value="Lactamase_B_6"/>
    <property type="match status" value="1"/>
</dbReference>
<dbReference type="GO" id="GO:0005737">
    <property type="term" value="C:cytoplasm"/>
    <property type="evidence" value="ECO:0007669"/>
    <property type="project" value="UniProtKB-SubCell"/>
</dbReference>
<evidence type="ECO:0000256" key="2">
    <source>
        <dbReference type="ARBA" id="ARBA00004496"/>
    </source>
</evidence>
<evidence type="ECO:0000256" key="5">
    <source>
        <dbReference type="ARBA" id="ARBA00023242"/>
    </source>
</evidence>
<comment type="subcellular location">
    <subcellularLocation>
        <location evidence="2">Cytoplasm</location>
    </subcellularLocation>
    <subcellularLocation>
        <location evidence="1">Nucleus</location>
    </subcellularLocation>
</comment>
<dbReference type="OrthoDB" id="5600060at2759"/>
<keyword evidence="4" id="KW-0963">Cytoplasm</keyword>
<keyword evidence="8" id="KW-1185">Reference proteome</keyword>
<dbReference type="InterPro" id="IPR027074">
    <property type="entry name" value="Integrator_9su"/>
</dbReference>
<dbReference type="InterPro" id="IPR022712">
    <property type="entry name" value="Beta_Casp"/>
</dbReference>
<dbReference type="Proteomes" id="UP000193560">
    <property type="component" value="Unassembled WGS sequence"/>
</dbReference>
<evidence type="ECO:0000256" key="4">
    <source>
        <dbReference type="ARBA" id="ARBA00022490"/>
    </source>
</evidence>
<keyword evidence="5" id="KW-0539">Nucleus</keyword>
<dbReference type="Gene3D" id="3.60.15.10">
    <property type="entry name" value="Ribonuclease Z/Hydroxyacylglutathione hydrolase-like"/>
    <property type="match status" value="1"/>
</dbReference>
<dbReference type="EMBL" id="MCGE01000008">
    <property type="protein sequence ID" value="ORZ19011.1"/>
    <property type="molecule type" value="Genomic_DNA"/>
</dbReference>
<dbReference type="GO" id="GO:0032039">
    <property type="term" value="C:integrator complex"/>
    <property type="evidence" value="ECO:0007669"/>
    <property type="project" value="InterPro"/>
</dbReference>
<dbReference type="PANTHER" id="PTHR46094:SF1">
    <property type="entry name" value="INTEGRATOR COMPLEX SUBUNIT 9"/>
    <property type="match status" value="1"/>
</dbReference>
<dbReference type="SMART" id="SM01027">
    <property type="entry name" value="Beta-Casp"/>
    <property type="match status" value="1"/>
</dbReference>
<sequence length="672" mass="75656">MKIRCLDPNTFLLSMKQHTILINCPLKTQHLRRNNTSSHHDDDTHNQETALDKILAPYHPLAKRSTNYSTEDNLTPQQQQPSTFSRMIALDGVDISTIDVVLLTQYEQLLGLPYLTEYLGYKGKIIATEPTIEFARQRMEELVHYRSTIGSSSSNIGSSPFTNSLANDSFDWQAIYTLKDIACCIEKIQPVRFNEKMSLFSTLNVMAYSSGYTLGSCNWLIETSMKKIVVLSASSSRPELHPALLDHTIMQSADVLLVSGVNESDNNGRGGDDTNGTMEPTYEQQLKKCLSYIAGTLSARHNVILPLSITSGLVYDLIWMIQSHLRSLGMEIGPESHQIPIYMISPMAEQSLQYANICGEWMTTECQEQLWRPEMPLPHGQLLKSGALTTFSTMTSIPMSKTKKLQSSPCLVFTGDHQVLSHGATDWFLQNWGTNSYNLCILTDPSTPTGQLQYYDQSAMSLIHLPLDTRLTMVQVLDLIRLHWRPSSTTRHLVLPRTSLTTSQVQSHGLHDVHSHLYSPGELIDLDLGFEWEQISISNMVAKDIKLIEVPWMATAEGSRYMAPISGDLEIYNNQLNLKQKEPRLDANFVYTSSAESTNNHAQALDVSDLMAKLHKIGIYDITTEQDDHCLKLLFPMSELTNSSVEVYMEKLVIKAGDDEILRILRQALFSQ</sequence>
<evidence type="ECO:0000256" key="3">
    <source>
        <dbReference type="ARBA" id="ARBA00006861"/>
    </source>
</evidence>
<evidence type="ECO:0000313" key="8">
    <source>
        <dbReference type="Proteomes" id="UP000193560"/>
    </source>
</evidence>
<dbReference type="STRING" id="90262.A0A1X2IML5"/>
<feature type="domain" description="Beta-Casp" evidence="6">
    <location>
        <begin position="314"/>
        <end position="452"/>
    </location>
</feature>